<dbReference type="Gene3D" id="3.40.50.620">
    <property type="entry name" value="HUPs"/>
    <property type="match status" value="1"/>
</dbReference>
<sequence>MLGLIIKKGVSAMLMPPLSLLLLALLAWGLWRRRPRLARSLLALAWLSLLVLSFQPVADALQQSLEQDHALSAVELQQAQAIVVLGGGRYAAAPEYGGEDTVSRFTLERLRYAALLQRQSGLPILVTGGSPEGGRPEAALMQEALERDFHVPVRWVEGASLDTADNARLSAAMLKAAGVDRVALVSQAWHLPRAQHQFELQGLTVMPAPTGFRTRPRVSAWYWWPSAEALYASQIALREWLGRLAATVGQKTGPS</sequence>
<dbReference type="Proteomes" id="UP001528672">
    <property type="component" value="Unassembled WGS sequence"/>
</dbReference>
<keyword evidence="1" id="KW-0812">Transmembrane</keyword>
<accession>A0ABT5MBE5</accession>
<organism evidence="3 4">
    <name type="scientific">Curvibacter microcysteis</name>
    <dbReference type="NCBI Taxonomy" id="3026419"/>
    <lineage>
        <taxon>Bacteria</taxon>
        <taxon>Pseudomonadati</taxon>
        <taxon>Pseudomonadota</taxon>
        <taxon>Betaproteobacteria</taxon>
        <taxon>Burkholderiales</taxon>
        <taxon>Comamonadaceae</taxon>
        <taxon>Curvibacter</taxon>
    </lineage>
</organism>
<gene>
    <name evidence="3" type="ORF">PSQ39_04570</name>
</gene>
<evidence type="ECO:0000259" key="2">
    <source>
        <dbReference type="Pfam" id="PF02698"/>
    </source>
</evidence>
<dbReference type="InterPro" id="IPR003848">
    <property type="entry name" value="DUF218"/>
</dbReference>
<reference evidence="3 4" key="1">
    <citation type="submission" date="2023-02" db="EMBL/GenBank/DDBJ databases">
        <title>Bacterial whole genome sequence for Curvibacter sp. HBC28.</title>
        <authorList>
            <person name="Le V."/>
            <person name="Ko S.-R."/>
            <person name="Ahn C.-Y."/>
            <person name="Oh H.-M."/>
        </authorList>
    </citation>
    <scope>NUCLEOTIDE SEQUENCE [LARGE SCALE GENOMIC DNA]</scope>
    <source>
        <strain evidence="3 4">HBC28</strain>
    </source>
</reference>
<keyword evidence="1" id="KW-1133">Transmembrane helix</keyword>
<evidence type="ECO:0000313" key="4">
    <source>
        <dbReference type="Proteomes" id="UP001528672"/>
    </source>
</evidence>
<feature type="transmembrane region" description="Helical" evidence="1">
    <location>
        <begin position="12"/>
        <end position="31"/>
    </location>
</feature>
<dbReference type="RefSeq" id="WP_273925489.1">
    <property type="nucleotide sequence ID" value="NZ_JAQSIO010000001.1"/>
</dbReference>
<proteinExistence type="predicted"/>
<evidence type="ECO:0000313" key="3">
    <source>
        <dbReference type="EMBL" id="MDD0813897.1"/>
    </source>
</evidence>
<keyword evidence="1" id="KW-0472">Membrane</keyword>
<dbReference type="PANTHER" id="PTHR30336:SF4">
    <property type="entry name" value="ENVELOPE BIOGENESIS FACTOR ELYC"/>
    <property type="match status" value="1"/>
</dbReference>
<dbReference type="InterPro" id="IPR051599">
    <property type="entry name" value="Cell_Envelope_Assoc"/>
</dbReference>
<protein>
    <submittedName>
        <fullName evidence="3">YdcF family protein</fullName>
    </submittedName>
</protein>
<dbReference type="InterPro" id="IPR014729">
    <property type="entry name" value="Rossmann-like_a/b/a_fold"/>
</dbReference>
<dbReference type="PANTHER" id="PTHR30336">
    <property type="entry name" value="INNER MEMBRANE PROTEIN, PROBABLE PERMEASE"/>
    <property type="match status" value="1"/>
</dbReference>
<keyword evidence="4" id="KW-1185">Reference proteome</keyword>
<comment type="caution">
    <text evidence="3">The sequence shown here is derived from an EMBL/GenBank/DDBJ whole genome shotgun (WGS) entry which is preliminary data.</text>
</comment>
<dbReference type="CDD" id="cd06259">
    <property type="entry name" value="YdcF-like"/>
    <property type="match status" value="1"/>
</dbReference>
<evidence type="ECO:0000256" key="1">
    <source>
        <dbReference type="SAM" id="Phobius"/>
    </source>
</evidence>
<name>A0ABT5MBE5_9BURK</name>
<dbReference type="EMBL" id="JAQSIO010000001">
    <property type="protein sequence ID" value="MDD0813897.1"/>
    <property type="molecule type" value="Genomic_DNA"/>
</dbReference>
<dbReference type="Pfam" id="PF02698">
    <property type="entry name" value="DUF218"/>
    <property type="match status" value="1"/>
</dbReference>
<feature type="domain" description="DUF218" evidence="2">
    <location>
        <begin position="80"/>
        <end position="242"/>
    </location>
</feature>